<evidence type="ECO:0000313" key="1">
    <source>
        <dbReference type="EMBL" id="MET6997308.1"/>
    </source>
</evidence>
<accession>A0ABV2T2Q8</accession>
<reference evidence="1 2" key="1">
    <citation type="submission" date="2024-06" db="EMBL/GenBank/DDBJ databases">
        <title>Chitinophaga defluvii sp. nov., isolated from municipal sewage.</title>
        <authorList>
            <person name="Zhang L."/>
        </authorList>
    </citation>
    <scope>NUCLEOTIDE SEQUENCE [LARGE SCALE GENOMIC DNA]</scope>
    <source>
        <strain evidence="1 2">H8</strain>
    </source>
</reference>
<keyword evidence="2" id="KW-1185">Reference proteome</keyword>
<evidence type="ECO:0000313" key="2">
    <source>
        <dbReference type="Proteomes" id="UP001549749"/>
    </source>
</evidence>
<dbReference type="EMBL" id="JBEXAC010000001">
    <property type="protein sequence ID" value="MET6997308.1"/>
    <property type="molecule type" value="Genomic_DNA"/>
</dbReference>
<dbReference type="RefSeq" id="WP_354659946.1">
    <property type="nucleotide sequence ID" value="NZ_JBEXAC010000001.1"/>
</dbReference>
<protein>
    <submittedName>
        <fullName evidence="1">Uncharacterized protein</fullName>
    </submittedName>
</protein>
<proteinExistence type="predicted"/>
<organism evidence="1 2">
    <name type="scientific">Chitinophaga defluvii</name>
    <dbReference type="NCBI Taxonomy" id="3163343"/>
    <lineage>
        <taxon>Bacteria</taxon>
        <taxon>Pseudomonadati</taxon>
        <taxon>Bacteroidota</taxon>
        <taxon>Chitinophagia</taxon>
        <taxon>Chitinophagales</taxon>
        <taxon>Chitinophagaceae</taxon>
        <taxon>Chitinophaga</taxon>
    </lineage>
</organism>
<sequence length="491" mass="55066">MKFTITFLLSTCLLIAGCTSRKQYNINDLLWTGELEKALKDIPHKKQVVKDLDRGTLGRRMYGQYDEVYTINDHQHPYFHYNGIPVYDVVLGVTKGKVAHIDSKAGKAMEMIQSPPGYAKNEHPLDLLNAMEALYGTGKMIYDQGSAKQLEWILQDRKVTYNLYETDLVKLDSRPQWSDKSVGLLTISAIDTSQGTPLGFITTLQKKVQPYDKVLAYTLKVRTTDCAVAIRINDVPVNIATPVTEVNTLDEISVNQLILSKGPQQLHIKILPGEDENGRPRKVLPPSAILEVTLMVKESGAPTGQQQLYSYQLPRVAHSEVRGGITYHSQIYPGKGVPSLEAGTTFNAEVPYQLGGWTTSEALTAIPDIKQELIAAYHAYRDAVMKKDMMAWLAISRDSYLEKAQAGNYSQEDAVAFLEEQSASFERRIRWLPVEQCEVKFYGNGKLATLVSTDPLHKGRAAMIGKAEDDYIYIPLLFHKKKGSHELTRIR</sequence>
<dbReference type="Proteomes" id="UP001549749">
    <property type="component" value="Unassembled WGS sequence"/>
</dbReference>
<dbReference type="PROSITE" id="PS51257">
    <property type="entry name" value="PROKAR_LIPOPROTEIN"/>
    <property type="match status" value="1"/>
</dbReference>
<gene>
    <name evidence="1" type="ORF">ABR189_07995</name>
</gene>
<name>A0ABV2T2Q8_9BACT</name>
<comment type="caution">
    <text evidence="1">The sequence shown here is derived from an EMBL/GenBank/DDBJ whole genome shotgun (WGS) entry which is preliminary data.</text>
</comment>